<dbReference type="Pfam" id="PF04321">
    <property type="entry name" value="RmlD_sub_bind"/>
    <property type="match status" value="1"/>
</dbReference>
<name>A0A8J5G770_ZINOF</name>
<dbReference type="PANTHER" id="PTHR43242:SF1">
    <property type="entry name" value="NAD(P)-BINDING ROSSMANN-FOLD SUPERFAMILY PROTEIN"/>
    <property type="match status" value="1"/>
</dbReference>
<sequence length="297" mass="33276">MRRHPSTVVAPLLLIIIDGRPRLALPASLPSDLPSLVADTKGATDNQASDRALELPSSHLLPIWYHLTPDVVVNCAALFVPRACEMDPATAVSINVPSSLVNWLSNFNNSNSLLVHLSNDQVDCVINICDGDNLVFMLLRLIAFDWLLLIIHSIKNQCELIVYKGVKSFYKEEDEAVPVNMYGKTKLATEQHIIAHCSTYAILRSSIIYGPRTISPVEKSLPIQVNISWICLQPFTSARCNVIRRIGLALFLINKVMRLNFFHDEFRCPVYVKDMVDVIMAATKKWISVCLFLHLAI</sequence>
<comment type="caution">
    <text evidence="2">The sequence shown here is derived from an EMBL/GenBank/DDBJ whole genome shotgun (WGS) entry which is preliminary data.</text>
</comment>
<evidence type="ECO:0000313" key="2">
    <source>
        <dbReference type="EMBL" id="KAG6499724.1"/>
    </source>
</evidence>
<organism evidence="2 3">
    <name type="scientific">Zingiber officinale</name>
    <name type="common">Ginger</name>
    <name type="synonym">Amomum zingiber</name>
    <dbReference type="NCBI Taxonomy" id="94328"/>
    <lineage>
        <taxon>Eukaryota</taxon>
        <taxon>Viridiplantae</taxon>
        <taxon>Streptophyta</taxon>
        <taxon>Embryophyta</taxon>
        <taxon>Tracheophyta</taxon>
        <taxon>Spermatophyta</taxon>
        <taxon>Magnoliopsida</taxon>
        <taxon>Liliopsida</taxon>
        <taxon>Zingiberales</taxon>
        <taxon>Zingiberaceae</taxon>
        <taxon>Zingiber</taxon>
    </lineage>
</organism>
<feature type="domain" description="RmlD-like substrate binding" evidence="1">
    <location>
        <begin position="163"/>
        <end position="211"/>
    </location>
</feature>
<dbReference type="InterPro" id="IPR036291">
    <property type="entry name" value="NAD(P)-bd_dom_sf"/>
</dbReference>
<dbReference type="Proteomes" id="UP000734854">
    <property type="component" value="Unassembled WGS sequence"/>
</dbReference>
<keyword evidence="3" id="KW-1185">Reference proteome</keyword>
<dbReference type="InterPro" id="IPR029903">
    <property type="entry name" value="RmlD-like-bd"/>
</dbReference>
<dbReference type="PANTHER" id="PTHR43242">
    <property type="entry name" value="NAD(P)-BINDING ROSSMANN-FOLD SUPERFAMILY PROTEIN"/>
    <property type="match status" value="1"/>
</dbReference>
<protein>
    <recommendedName>
        <fullName evidence="1">RmlD-like substrate binding domain-containing protein</fullName>
    </recommendedName>
</protein>
<dbReference type="AlphaFoldDB" id="A0A8J5G770"/>
<dbReference type="Gene3D" id="3.40.50.720">
    <property type="entry name" value="NAD(P)-binding Rossmann-like Domain"/>
    <property type="match status" value="2"/>
</dbReference>
<accession>A0A8J5G770</accession>
<evidence type="ECO:0000313" key="3">
    <source>
        <dbReference type="Proteomes" id="UP000734854"/>
    </source>
</evidence>
<reference evidence="2 3" key="1">
    <citation type="submission" date="2020-08" db="EMBL/GenBank/DDBJ databases">
        <title>Plant Genome Project.</title>
        <authorList>
            <person name="Zhang R.-G."/>
        </authorList>
    </citation>
    <scope>NUCLEOTIDE SEQUENCE [LARGE SCALE GENOMIC DNA]</scope>
    <source>
        <tissue evidence="2">Rhizome</tissue>
    </source>
</reference>
<gene>
    <name evidence="2" type="ORF">ZIOFF_039515</name>
</gene>
<dbReference type="EMBL" id="JACMSC010000011">
    <property type="protein sequence ID" value="KAG6499724.1"/>
    <property type="molecule type" value="Genomic_DNA"/>
</dbReference>
<proteinExistence type="predicted"/>
<dbReference type="SUPFAM" id="SSF51735">
    <property type="entry name" value="NAD(P)-binding Rossmann-fold domains"/>
    <property type="match status" value="2"/>
</dbReference>
<evidence type="ECO:0000259" key="1">
    <source>
        <dbReference type="Pfam" id="PF04321"/>
    </source>
</evidence>